<comment type="similarity">
    <text evidence="1">Belongs to the PDK/BCKDK protein kinase family.</text>
</comment>
<keyword evidence="1" id="KW-0067">ATP-binding</keyword>
<accession>A0A8J2SC20</accession>
<dbReference type="PANTHER" id="PTHR11947:SF3">
    <property type="entry name" value="[PYRUVATE DEHYDROGENASE (ACETYL-TRANSFERRING)] KINASE, MITOCHONDRIAL"/>
    <property type="match status" value="1"/>
</dbReference>
<dbReference type="EMBL" id="CAKKNE010000002">
    <property type="protein sequence ID" value="CAH0369998.1"/>
    <property type="molecule type" value="Genomic_DNA"/>
</dbReference>
<dbReference type="InterPro" id="IPR039028">
    <property type="entry name" value="BCKD/PDK"/>
</dbReference>
<dbReference type="AlphaFoldDB" id="A0A8J2SC20"/>
<keyword evidence="1" id="KW-0496">Mitochondrion</keyword>
<reference evidence="2" key="1">
    <citation type="submission" date="2021-11" db="EMBL/GenBank/DDBJ databases">
        <authorList>
            <consortium name="Genoscope - CEA"/>
            <person name="William W."/>
        </authorList>
    </citation>
    <scope>NUCLEOTIDE SEQUENCE</scope>
</reference>
<keyword evidence="1" id="KW-0547">Nucleotide-binding</keyword>
<comment type="subcellular location">
    <subcellularLocation>
        <location evidence="1">Mitochondrion matrix</location>
    </subcellularLocation>
</comment>
<evidence type="ECO:0000256" key="1">
    <source>
        <dbReference type="RuleBase" id="RU366032"/>
    </source>
</evidence>
<proteinExistence type="inferred from homology"/>
<evidence type="ECO:0000313" key="3">
    <source>
        <dbReference type="Proteomes" id="UP000789595"/>
    </source>
</evidence>
<dbReference type="EC" id="2.7.11.-" evidence="1"/>
<dbReference type="GO" id="GO:0005524">
    <property type="term" value="F:ATP binding"/>
    <property type="evidence" value="ECO:0007669"/>
    <property type="project" value="UniProtKB-UniRule"/>
</dbReference>
<keyword evidence="1" id="KW-0808">Transferase</keyword>
<keyword evidence="1" id="KW-0418">Kinase</keyword>
<sequence length="436" mass="46432">HSRSCRRVRTLLKYEHCRAAHESHRCAHSSLRPQNLSSLPLCPHCCTLVSGHSWTTNTMRAVLTIRRATARAVKRCMATTPRTLQQLVEHAEDPDLIKAAQRAHVELSDRVEEQVARCTALEATAPTNRDLGTLTALYKGVATELAAGDEIAAAARASDADIAALHRSFKSIEERHSSFVPSVVDALREGNVPVSAAGLLEDLLAAHIGASTVLRNHLLAHAPELENPGATLAAPPAHGTGAARLDAKLINVVGAAVGDAQLVCEHAYDLADPPPVSIADDGSAAACVPAHATHVVRELLKNALVATIEKHVAKHGPNSDAWDEELPPVEIALAASTISIVDHGGGLEDPDALLRIRPDLSSRYDRLDEPGGSYNSGSQKPISGVGMGLPLCGNQISPRRRRDVVLVIASAQWRGGSRTSMQYFHTGLPMSKLYAA</sequence>
<protein>
    <recommendedName>
        <fullName evidence="1">Protein-serine/threonine kinase</fullName>
        <ecNumber evidence="1">2.7.11.-</ecNumber>
    </recommendedName>
</protein>
<dbReference type="GO" id="GO:0010906">
    <property type="term" value="P:regulation of glucose metabolic process"/>
    <property type="evidence" value="ECO:0007669"/>
    <property type="project" value="TreeGrafter"/>
</dbReference>
<dbReference type="Gene3D" id="3.30.565.10">
    <property type="entry name" value="Histidine kinase-like ATPase, C-terminal domain"/>
    <property type="match status" value="1"/>
</dbReference>
<feature type="non-terminal residue" evidence="2">
    <location>
        <position position="436"/>
    </location>
</feature>
<dbReference type="Proteomes" id="UP000789595">
    <property type="component" value="Unassembled WGS sequence"/>
</dbReference>
<dbReference type="PANTHER" id="PTHR11947">
    <property type="entry name" value="PYRUVATE DEHYDROGENASE KINASE"/>
    <property type="match status" value="1"/>
</dbReference>
<feature type="non-terminal residue" evidence="2">
    <location>
        <position position="1"/>
    </location>
</feature>
<dbReference type="GO" id="GO:0005759">
    <property type="term" value="C:mitochondrial matrix"/>
    <property type="evidence" value="ECO:0007669"/>
    <property type="project" value="UniProtKB-SubCell"/>
</dbReference>
<keyword evidence="3" id="KW-1185">Reference proteome</keyword>
<dbReference type="GO" id="GO:0004740">
    <property type="term" value="F:pyruvate dehydrogenase (acetyl-transferring) kinase activity"/>
    <property type="evidence" value="ECO:0007669"/>
    <property type="project" value="TreeGrafter"/>
</dbReference>
<dbReference type="OrthoDB" id="241648at2759"/>
<dbReference type="InterPro" id="IPR036890">
    <property type="entry name" value="HATPase_C_sf"/>
</dbReference>
<gene>
    <name evidence="2" type="ORF">PECAL_2P31450</name>
</gene>
<dbReference type="SUPFAM" id="SSF55874">
    <property type="entry name" value="ATPase domain of HSP90 chaperone/DNA topoisomerase II/histidine kinase"/>
    <property type="match status" value="1"/>
</dbReference>
<comment type="caution">
    <text evidence="2">The sequence shown here is derived from an EMBL/GenBank/DDBJ whole genome shotgun (WGS) entry which is preliminary data.</text>
</comment>
<organism evidence="2 3">
    <name type="scientific">Pelagomonas calceolata</name>
    <dbReference type="NCBI Taxonomy" id="35677"/>
    <lineage>
        <taxon>Eukaryota</taxon>
        <taxon>Sar</taxon>
        <taxon>Stramenopiles</taxon>
        <taxon>Ochrophyta</taxon>
        <taxon>Pelagophyceae</taxon>
        <taxon>Pelagomonadales</taxon>
        <taxon>Pelagomonadaceae</taxon>
        <taxon>Pelagomonas</taxon>
    </lineage>
</organism>
<evidence type="ECO:0000313" key="2">
    <source>
        <dbReference type="EMBL" id="CAH0369998.1"/>
    </source>
</evidence>
<name>A0A8J2SC20_9STRA</name>